<dbReference type="Pfam" id="PF13302">
    <property type="entry name" value="Acetyltransf_3"/>
    <property type="match status" value="1"/>
</dbReference>
<gene>
    <name evidence="2" type="ORF">LY60_00584</name>
</gene>
<evidence type="ECO:0000259" key="1">
    <source>
        <dbReference type="PROSITE" id="PS51186"/>
    </source>
</evidence>
<evidence type="ECO:0000313" key="3">
    <source>
        <dbReference type="Proteomes" id="UP000315343"/>
    </source>
</evidence>
<dbReference type="PROSITE" id="PS51186">
    <property type="entry name" value="GNAT"/>
    <property type="match status" value="1"/>
</dbReference>
<feature type="domain" description="N-acetyltransferase" evidence="1">
    <location>
        <begin position="5"/>
        <end position="165"/>
    </location>
</feature>
<dbReference type="RefSeq" id="WP_212633442.1">
    <property type="nucleotide sequence ID" value="NZ_VLKH01000001.1"/>
</dbReference>
<dbReference type="Proteomes" id="UP000315343">
    <property type="component" value="Unassembled WGS sequence"/>
</dbReference>
<accession>A0A562JKV5</accession>
<evidence type="ECO:0000313" key="2">
    <source>
        <dbReference type="EMBL" id="TWH83962.1"/>
    </source>
</evidence>
<dbReference type="CDD" id="cd04301">
    <property type="entry name" value="NAT_SF"/>
    <property type="match status" value="1"/>
</dbReference>
<comment type="caution">
    <text evidence="2">The sequence shown here is derived from an EMBL/GenBank/DDBJ whole genome shotgun (WGS) entry which is preliminary data.</text>
</comment>
<keyword evidence="2" id="KW-0808">Transferase</keyword>
<dbReference type="InterPro" id="IPR016181">
    <property type="entry name" value="Acyl_CoA_acyltransferase"/>
</dbReference>
<protein>
    <submittedName>
        <fullName evidence="2">RimJ/RimL family protein N-acetyltransferase</fullName>
    </submittedName>
</protein>
<dbReference type="PANTHER" id="PTHR43415:SF5">
    <property type="entry name" value="ACETYLTRANSFERASE"/>
    <property type="match status" value="1"/>
</dbReference>
<dbReference type="GO" id="GO:0016747">
    <property type="term" value="F:acyltransferase activity, transferring groups other than amino-acyl groups"/>
    <property type="evidence" value="ECO:0007669"/>
    <property type="project" value="InterPro"/>
</dbReference>
<dbReference type="PANTHER" id="PTHR43415">
    <property type="entry name" value="SPERMIDINE N(1)-ACETYLTRANSFERASE"/>
    <property type="match status" value="1"/>
</dbReference>
<dbReference type="Gene3D" id="3.40.630.30">
    <property type="match status" value="1"/>
</dbReference>
<dbReference type="SUPFAM" id="SSF55729">
    <property type="entry name" value="Acyl-CoA N-acyltransferases (Nat)"/>
    <property type="match status" value="1"/>
</dbReference>
<dbReference type="AlphaFoldDB" id="A0A562JKV5"/>
<keyword evidence="3" id="KW-1185">Reference proteome</keyword>
<sequence length="175" mass="20843">MGENLFLSKIEEKDKEHLYSWFHDSEFLKFYDYYPPVPQSKDEVDKNMKYYENNERSFIFAIRLKEDGQIIGVAGYDDIIKENKVATLFIGIGRNDLRGKGYGREALELLLDYGFNNEGFHRIQLNVLSFNERAIALYQKAGFVKEGTYREFVLRDNERYDLYLYGLLKNEWLNR</sequence>
<reference evidence="2 3" key="1">
    <citation type="submission" date="2019-07" db="EMBL/GenBank/DDBJ databases">
        <title>Genomic Encyclopedia of Type Strains, Phase I: the one thousand microbial genomes (KMG-I) project.</title>
        <authorList>
            <person name="Kyrpides N."/>
        </authorList>
    </citation>
    <scope>NUCLEOTIDE SEQUENCE [LARGE SCALE GENOMIC DNA]</scope>
    <source>
        <strain evidence="2 3">DSM 13558</strain>
    </source>
</reference>
<dbReference type="EMBL" id="VLKH01000001">
    <property type="protein sequence ID" value="TWH83962.1"/>
    <property type="molecule type" value="Genomic_DNA"/>
</dbReference>
<name>A0A562JKV5_9FIRM</name>
<dbReference type="InterPro" id="IPR000182">
    <property type="entry name" value="GNAT_dom"/>
</dbReference>
<organism evidence="2 3">
    <name type="scientific">Sedimentibacter saalensis</name>
    <dbReference type="NCBI Taxonomy" id="130788"/>
    <lineage>
        <taxon>Bacteria</taxon>
        <taxon>Bacillati</taxon>
        <taxon>Bacillota</taxon>
        <taxon>Tissierellia</taxon>
        <taxon>Sedimentibacter</taxon>
    </lineage>
</organism>
<proteinExistence type="predicted"/>